<evidence type="ECO:0000256" key="1">
    <source>
        <dbReference type="ARBA" id="ARBA00022593"/>
    </source>
</evidence>
<dbReference type="GO" id="GO:0005778">
    <property type="term" value="C:peroxisomal membrane"/>
    <property type="evidence" value="ECO:0007669"/>
    <property type="project" value="UniProtKB-SubCell"/>
</dbReference>
<proteinExistence type="predicted"/>
<evidence type="ECO:0000256" key="3">
    <source>
        <dbReference type="ARBA" id="ARBA00023140"/>
    </source>
</evidence>
<name>A0AAV9VMR0_9PEZI</name>
<sequence>MADGGPGFEGVPMQGPDPYGNQNNAEGSYKPMAPYGANYNRPKPTTTTVGHLSRWFQFIIKHRKGRDNLAHVNRILSTTSGTDKLLMLTGYTLMALTAALERVNGPLPAGIDILKAATTHPLPPFPKIRSLEVRLRSLSSLISDFRIFSRLWGLFGIAEWAVQVYESPPKDQQLRQIAYAQVCVNIVYQSLENIAYLSQHKILRYSNATQNKLWAWSCRFWAAHVALDFCRLWRIRMLRHNYKGVTDAEDHEWWRQISSNLCWAPLTIHWSVENGGLLDGFTTGALGTAAGILSVQHVWRQTRT</sequence>
<comment type="subcellular location">
    <subcellularLocation>
        <location evidence="4">Peroxisome membrane</location>
    </subcellularLocation>
</comment>
<keyword evidence="7" id="KW-1185">Reference proteome</keyword>
<reference evidence="6 7" key="1">
    <citation type="submission" date="2019-10" db="EMBL/GenBank/DDBJ databases">
        <authorList>
            <person name="Palmer J.M."/>
        </authorList>
    </citation>
    <scope>NUCLEOTIDE SEQUENCE [LARGE SCALE GENOMIC DNA]</scope>
    <source>
        <strain evidence="6 7">TWF730</strain>
    </source>
</reference>
<comment type="caution">
    <text evidence="6">The sequence shown here is derived from an EMBL/GenBank/DDBJ whole genome shotgun (WGS) entry which is preliminary data.</text>
</comment>
<evidence type="ECO:0000256" key="2">
    <source>
        <dbReference type="ARBA" id="ARBA00023136"/>
    </source>
</evidence>
<organism evidence="6 7">
    <name type="scientific">Orbilia blumenaviensis</name>
    <dbReference type="NCBI Taxonomy" id="1796055"/>
    <lineage>
        <taxon>Eukaryota</taxon>
        <taxon>Fungi</taxon>
        <taxon>Dikarya</taxon>
        <taxon>Ascomycota</taxon>
        <taxon>Pezizomycotina</taxon>
        <taxon>Orbiliomycetes</taxon>
        <taxon>Orbiliales</taxon>
        <taxon>Orbiliaceae</taxon>
        <taxon>Orbilia</taxon>
    </lineage>
</organism>
<dbReference type="GO" id="GO:0016559">
    <property type="term" value="P:peroxisome fission"/>
    <property type="evidence" value="ECO:0007669"/>
    <property type="project" value="InterPro"/>
</dbReference>
<dbReference type="Pfam" id="PF05648">
    <property type="entry name" value="PEX11"/>
    <property type="match status" value="1"/>
</dbReference>
<dbReference type="InterPro" id="IPR008733">
    <property type="entry name" value="PEX11"/>
</dbReference>
<evidence type="ECO:0000256" key="4">
    <source>
        <dbReference type="ARBA" id="ARBA00046271"/>
    </source>
</evidence>
<dbReference type="AlphaFoldDB" id="A0AAV9VMR0"/>
<feature type="region of interest" description="Disordered" evidence="5">
    <location>
        <begin position="1"/>
        <end position="28"/>
    </location>
</feature>
<dbReference type="Proteomes" id="UP001373714">
    <property type="component" value="Unassembled WGS sequence"/>
</dbReference>
<gene>
    <name evidence="6" type="ORF">TWF730_000710</name>
</gene>
<accession>A0AAV9VMR0</accession>
<evidence type="ECO:0000313" key="6">
    <source>
        <dbReference type="EMBL" id="KAK6363267.1"/>
    </source>
</evidence>
<dbReference type="PANTHER" id="PTHR12652">
    <property type="entry name" value="PEROXISOMAL BIOGENESIS FACTOR 11"/>
    <property type="match status" value="1"/>
</dbReference>
<keyword evidence="3" id="KW-0576">Peroxisome</keyword>
<evidence type="ECO:0000256" key="5">
    <source>
        <dbReference type="SAM" id="MobiDB-lite"/>
    </source>
</evidence>
<dbReference type="PANTHER" id="PTHR12652:SF25">
    <property type="entry name" value="MICROBODY (PEROXISOME) PROLIFERATION PROTEIN PEROXIN 11C (EUROFUNG)"/>
    <property type="match status" value="1"/>
</dbReference>
<evidence type="ECO:0000313" key="7">
    <source>
        <dbReference type="Proteomes" id="UP001373714"/>
    </source>
</evidence>
<dbReference type="EMBL" id="JAVHNS010000001">
    <property type="protein sequence ID" value="KAK6363267.1"/>
    <property type="molecule type" value="Genomic_DNA"/>
</dbReference>
<keyword evidence="1" id="KW-0962">Peroxisome biogenesis</keyword>
<keyword evidence="2" id="KW-0472">Membrane</keyword>
<protein>
    <submittedName>
        <fullName evidence="6">Uncharacterized protein</fullName>
    </submittedName>
</protein>